<dbReference type="Pfam" id="PF00575">
    <property type="entry name" value="S1"/>
    <property type="match status" value="1"/>
</dbReference>
<feature type="domain" description="S1 motif" evidence="2">
    <location>
        <begin position="143"/>
        <end position="208"/>
    </location>
</feature>
<dbReference type="PANTHER" id="PTHR23270:SF10">
    <property type="entry name" value="PROTEIN RRP5 HOMOLOG"/>
    <property type="match status" value="1"/>
</dbReference>
<dbReference type="AlphaFoldDB" id="A0A813J3U9"/>
<accession>A0A813J3U9</accession>
<evidence type="ECO:0000313" key="3">
    <source>
        <dbReference type="EMBL" id="CAE8664869.1"/>
    </source>
</evidence>
<dbReference type="EMBL" id="CAJNNW010019628">
    <property type="protein sequence ID" value="CAE8664869.1"/>
    <property type="molecule type" value="Genomic_DNA"/>
</dbReference>
<evidence type="ECO:0000313" key="4">
    <source>
        <dbReference type="Proteomes" id="UP000626109"/>
    </source>
</evidence>
<dbReference type="Gene3D" id="2.40.50.140">
    <property type="entry name" value="Nucleic acid-binding proteins"/>
    <property type="match status" value="3"/>
</dbReference>
<dbReference type="SMART" id="SM00316">
    <property type="entry name" value="S1"/>
    <property type="match status" value="5"/>
</dbReference>
<feature type="non-terminal residue" evidence="3">
    <location>
        <position position="662"/>
    </location>
</feature>
<organism evidence="3 4">
    <name type="scientific">Polarella glacialis</name>
    <name type="common">Dinoflagellate</name>
    <dbReference type="NCBI Taxonomy" id="89957"/>
    <lineage>
        <taxon>Eukaryota</taxon>
        <taxon>Sar</taxon>
        <taxon>Alveolata</taxon>
        <taxon>Dinophyceae</taxon>
        <taxon>Suessiales</taxon>
        <taxon>Suessiaceae</taxon>
        <taxon>Polarella</taxon>
    </lineage>
</organism>
<dbReference type="PANTHER" id="PTHR23270">
    <property type="entry name" value="PROGRAMMED CELL DEATH PROTEIN 11 PRE-RRNA PROCESSING PROTEIN RRP5"/>
    <property type="match status" value="1"/>
</dbReference>
<dbReference type="Pfam" id="PF23459">
    <property type="entry name" value="S1_RRP5"/>
    <property type="match status" value="1"/>
</dbReference>
<comment type="caution">
    <text evidence="3">The sequence shown here is derived from an EMBL/GenBank/DDBJ whole genome shotgun (WGS) entry which is preliminary data.</text>
</comment>
<dbReference type="GO" id="GO:0003723">
    <property type="term" value="F:RNA binding"/>
    <property type="evidence" value="ECO:0007669"/>
    <property type="project" value="TreeGrafter"/>
</dbReference>
<dbReference type="InterPro" id="IPR045209">
    <property type="entry name" value="Rrp5"/>
</dbReference>
<dbReference type="GO" id="GO:0006364">
    <property type="term" value="P:rRNA processing"/>
    <property type="evidence" value="ECO:0007669"/>
    <property type="project" value="InterPro"/>
</dbReference>
<reference evidence="3" key="1">
    <citation type="submission" date="2021-02" db="EMBL/GenBank/DDBJ databases">
        <authorList>
            <person name="Dougan E. K."/>
            <person name="Rhodes N."/>
            <person name="Thang M."/>
            <person name="Chan C."/>
        </authorList>
    </citation>
    <scope>NUCLEOTIDE SEQUENCE</scope>
</reference>
<dbReference type="InterPro" id="IPR057302">
    <property type="entry name" value="Rrp5_S1"/>
</dbReference>
<dbReference type="InterPro" id="IPR003029">
    <property type="entry name" value="S1_domain"/>
</dbReference>
<gene>
    <name evidence="3" type="ORF">PGLA2088_LOCUS15742</name>
</gene>
<dbReference type="PROSITE" id="PS50126">
    <property type="entry name" value="S1"/>
    <property type="match status" value="3"/>
</dbReference>
<dbReference type="GO" id="GO:0032040">
    <property type="term" value="C:small-subunit processome"/>
    <property type="evidence" value="ECO:0007669"/>
    <property type="project" value="TreeGrafter"/>
</dbReference>
<dbReference type="InterPro" id="IPR012340">
    <property type="entry name" value="NA-bd_OB-fold"/>
</dbReference>
<feature type="domain" description="S1 motif" evidence="2">
    <location>
        <begin position="448"/>
        <end position="519"/>
    </location>
</feature>
<evidence type="ECO:0000259" key="2">
    <source>
        <dbReference type="PROSITE" id="PS50126"/>
    </source>
</evidence>
<proteinExistence type="predicted"/>
<feature type="region of interest" description="Disordered" evidence="1">
    <location>
        <begin position="218"/>
        <end position="237"/>
    </location>
</feature>
<sequence length="662" mass="71538">LKPSMCLSAHESCFVNSLADIKVGRLYAGYIKEVKEFGAIVCIGSFRLGGLVQRHQVSSKFVEKPSDELSAGQSVRVLVGDVDEEKQRFSGDLRPSAASAADAPLLAREAVALRTLLEQREALATTSLGSKAAKKRFSLLAPGSVLDAVVTEVKNFGLLLSLPVREGLTAVCLKENMPESFRTQAGASIKCAVLDFDPESGIADVSLQPELLGVASTSSSVASGGQKRKKKNSDDSQAQPAVLHVGLQISVLPALQKQTYSVLWCKDPPCVVFAPPFGSKSWAEPRPTTVQSVPDADSCGEAARVVVLCPQGSREKKEGKVKVPRILRPEEELQVGSPIKMRIRAIHGLQVFCTAPVGLRGHVHASQFLDLGAVGSGGESPLEGMRKTGVIEARVLRMQQRAAGVEDTESHGGKVWHLELTCRPKLMEPQDASEYESEVVRWSSLKPGRLIAAAVLSVQKNMLWFEVAPGIKGRVSMLDASAVQSVVRSLAENFHVGQVFQTRVLRTVSSQKELDLSLLPEVAENGGKKNKGKPQVILAKLQKVEEKVGGKGMVASFRLPERKRATAHITELFDVWAKQPLKRLKVGTIYEVVLLRDWNEDAPGLEGRAEVSLRPSLVHGQKESEEEKRPLSTKDLMVGQKVSGYVINSGPAGVFVGLSRSL</sequence>
<evidence type="ECO:0000256" key="1">
    <source>
        <dbReference type="SAM" id="MobiDB-lite"/>
    </source>
</evidence>
<feature type="non-terminal residue" evidence="3">
    <location>
        <position position="1"/>
    </location>
</feature>
<protein>
    <recommendedName>
        <fullName evidence="2">S1 motif domain-containing protein</fullName>
    </recommendedName>
</protein>
<name>A0A813J3U9_POLGL</name>
<feature type="domain" description="S1 motif" evidence="2">
    <location>
        <begin position="24"/>
        <end position="94"/>
    </location>
</feature>
<dbReference type="SUPFAM" id="SSF50249">
    <property type="entry name" value="Nucleic acid-binding proteins"/>
    <property type="match status" value="3"/>
</dbReference>
<dbReference type="Proteomes" id="UP000626109">
    <property type="component" value="Unassembled WGS sequence"/>
</dbReference>